<dbReference type="RefSeq" id="WP_330133482.1">
    <property type="nucleotide sequence ID" value="NZ_JAUTXY010000004.1"/>
</dbReference>
<dbReference type="EMBL" id="JAUTXY010000004">
    <property type="protein sequence ID" value="MEE2058262.1"/>
    <property type="molecule type" value="Genomic_DNA"/>
</dbReference>
<evidence type="ECO:0000313" key="2">
    <source>
        <dbReference type="Proteomes" id="UP001336020"/>
    </source>
</evidence>
<dbReference type="Proteomes" id="UP001336020">
    <property type="component" value="Unassembled WGS sequence"/>
</dbReference>
<keyword evidence="2" id="KW-1185">Reference proteome</keyword>
<gene>
    <name evidence="1" type="ORF">Q7514_12090</name>
</gene>
<evidence type="ECO:0000313" key="1">
    <source>
        <dbReference type="EMBL" id="MEE2058262.1"/>
    </source>
</evidence>
<sequence length="73" mass="8253">MKKTIVPVSALATPEEAAEYLRSTAVKLANDRYRGIGPKFVKHGRRVLYRWSDLEDYVNSNVMTRTDDRPGAA</sequence>
<comment type="caution">
    <text evidence="1">The sequence shown here is derived from an EMBL/GenBank/DDBJ whole genome shotgun (WGS) entry which is preliminary data.</text>
</comment>
<organism evidence="1 2">
    <name type="scientific">Rhodococcus artemisiae</name>
    <dbReference type="NCBI Taxonomy" id="714159"/>
    <lineage>
        <taxon>Bacteria</taxon>
        <taxon>Bacillati</taxon>
        <taxon>Actinomycetota</taxon>
        <taxon>Actinomycetes</taxon>
        <taxon>Mycobacteriales</taxon>
        <taxon>Nocardiaceae</taxon>
        <taxon>Rhodococcus</taxon>
    </lineage>
</organism>
<name>A0ABU7L9N5_9NOCA</name>
<accession>A0ABU7L9N5</accession>
<reference evidence="1 2" key="1">
    <citation type="submission" date="2023-07" db="EMBL/GenBank/DDBJ databases">
        <authorList>
            <person name="Girao M."/>
            <person name="Carvalho M.F."/>
        </authorList>
    </citation>
    <scope>NUCLEOTIDE SEQUENCE [LARGE SCALE GENOMIC DNA]</scope>
    <source>
        <strain evidence="1 2">YIM65754</strain>
    </source>
</reference>
<protein>
    <submittedName>
        <fullName evidence="1">Helix-turn-helix domain-containing protein</fullName>
    </submittedName>
</protein>
<proteinExistence type="predicted"/>